<dbReference type="AlphaFoldDB" id="A0A559L120"/>
<dbReference type="EMBL" id="SRMI01000007">
    <property type="protein sequence ID" value="TVY66401.1"/>
    <property type="molecule type" value="Genomic_DNA"/>
</dbReference>
<comment type="caution">
    <text evidence="1">The sequence shown here is derived from an EMBL/GenBank/DDBJ whole genome shotgun (WGS) entry which is preliminary data.</text>
</comment>
<protein>
    <submittedName>
        <fullName evidence="1">Uncharacterized protein</fullName>
    </submittedName>
</protein>
<sequence>MYPIPFDQLRLRLQWIVCSLNLVRITNTSLTSDSIHDLHDKDTLVKSQTTALLSPFHYTPPRIVGFPEQAMAFTFKVESWSVTVIPTTPFPWTWLRPPIVDYQPMFEDKSGASWPVCRRENLDLAVLPLYPDVRNHSVILLCDAVVRETQGSGYDCMIGPAICFSS</sequence>
<organism evidence="1 2">
    <name type="scientific">Fusarium oxysporum f. sp. cubense</name>
    <dbReference type="NCBI Taxonomy" id="61366"/>
    <lineage>
        <taxon>Eukaryota</taxon>
        <taxon>Fungi</taxon>
        <taxon>Dikarya</taxon>
        <taxon>Ascomycota</taxon>
        <taxon>Pezizomycotina</taxon>
        <taxon>Sordariomycetes</taxon>
        <taxon>Hypocreomycetidae</taxon>
        <taxon>Hypocreales</taxon>
        <taxon>Nectriaceae</taxon>
        <taxon>Fusarium</taxon>
        <taxon>Fusarium oxysporum species complex</taxon>
    </lineage>
</organism>
<evidence type="ECO:0000313" key="1">
    <source>
        <dbReference type="EMBL" id="TVY66401.1"/>
    </source>
</evidence>
<dbReference type="Proteomes" id="UP000320707">
    <property type="component" value="Unassembled WGS sequence"/>
</dbReference>
<accession>A0A559L120</accession>
<name>A0A559L120_FUSOC</name>
<evidence type="ECO:0000313" key="2">
    <source>
        <dbReference type="Proteomes" id="UP000320707"/>
    </source>
</evidence>
<reference evidence="1 2" key="1">
    <citation type="journal article" date="2019" name="Microbiol. Resour. Announc.">
        <title>High-quality draft genome sequence of Fusarium oxysporum f. sp. cubense strain 160527, a causal agent of Panama disease.</title>
        <authorList>
            <person name="Asai S."/>
            <person name="Ayukawa Y."/>
            <person name="Gan P."/>
            <person name="Masuda S."/>
            <person name="Komatsu K."/>
            <person name="Shirasu K."/>
            <person name="Arie T."/>
        </authorList>
    </citation>
    <scope>NUCLEOTIDE SEQUENCE [LARGE SCALE GENOMIC DNA]</scope>
    <source>
        <strain evidence="1 2">160527</strain>
    </source>
</reference>
<proteinExistence type="predicted"/>
<gene>
    <name evidence="1" type="ORF">Focb16_v009941</name>
</gene>